<organism evidence="12 13">
    <name type="scientific">Gonapodya prolifera (strain JEL478)</name>
    <name type="common">Monoblepharis prolifera</name>
    <dbReference type="NCBI Taxonomy" id="1344416"/>
    <lineage>
        <taxon>Eukaryota</taxon>
        <taxon>Fungi</taxon>
        <taxon>Fungi incertae sedis</taxon>
        <taxon>Chytridiomycota</taxon>
        <taxon>Chytridiomycota incertae sedis</taxon>
        <taxon>Monoblepharidomycetes</taxon>
        <taxon>Monoblepharidales</taxon>
        <taxon>Gonapodyaceae</taxon>
        <taxon>Gonapodya</taxon>
    </lineage>
</organism>
<evidence type="ECO:0000259" key="10">
    <source>
        <dbReference type="PROSITE" id="PS50011"/>
    </source>
</evidence>
<evidence type="ECO:0000256" key="3">
    <source>
        <dbReference type="ARBA" id="ARBA00022679"/>
    </source>
</evidence>
<keyword evidence="6 7" id="KW-0067">ATP-binding</keyword>
<dbReference type="FunFam" id="1.10.510.10:FF:000008">
    <property type="entry name" value="Non-specific serine/threonine protein kinase"/>
    <property type="match status" value="1"/>
</dbReference>
<dbReference type="InterPro" id="IPR017892">
    <property type="entry name" value="Pkinase_C"/>
</dbReference>
<dbReference type="SMART" id="SM00133">
    <property type="entry name" value="S_TK_X"/>
    <property type="match status" value="1"/>
</dbReference>
<feature type="compositionally biased region" description="Low complexity" evidence="9">
    <location>
        <begin position="16"/>
        <end position="29"/>
    </location>
</feature>
<dbReference type="InterPro" id="IPR000719">
    <property type="entry name" value="Prot_kinase_dom"/>
</dbReference>
<dbReference type="OrthoDB" id="63267at2759"/>
<dbReference type="GO" id="GO:0004711">
    <property type="term" value="F:ribosomal protein S6 kinase activity"/>
    <property type="evidence" value="ECO:0007669"/>
    <property type="project" value="EnsemblFungi"/>
</dbReference>
<feature type="domain" description="Protein kinase" evidence="10">
    <location>
        <begin position="71"/>
        <end position="324"/>
    </location>
</feature>
<dbReference type="Pfam" id="PF00069">
    <property type="entry name" value="Pkinase"/>
    <property type="match status" value="1"/>
</dbReference>
<feature type="compositionally biased region" description="Pro residues" evidence="9">
    <location>
        <begin position="30"/>
        <end position="39"/>
    </location>
</feature>
<dbReference type="Pfam" id="PF00433">
    <property type="entry name" value="Pkinase_C"/>
    <property type="match status" value="1"/>
</dbReference>
<comment type="similarity">
    <text evidence="8">Belongs to the protein kinase superfamily.</text>
</comment>
<evidence type="ECO:0000256" key="1">
    <source>
        <dbReference type="ARBA" id="ARBA00022527"/>
    </source>
</evidence>
<dbReference type="STRING" id="1344416.A0A139AQ00"/>
<evidence type="ECO:0000256" key="5">
    <source>
        <dbReference type="ARBA" id="ARBA00022777"/>
    </source>
</evidence>
<keyword evidence="3" id="KW-0808">Transferase</keyword>
<proteinExistence type="inferred from homology"/>
<gene>
    <name evidence="12" type="ORF">M427DRAFT_95707</name>
</gene>
<reference evidence="12 13" key="1">
    <citation type="journal article" date="2015" name="Genome Biol. Evol.">
        <title>Phylogenomic analyses indicate that early fungi evolved digesting cell walls of algal ancestors of land plants.</title>
        <authorList>
            <person name="Chang Y."/>
            <person name="Wang S."/>
            <person name="Sekimoto S."/>
            <person name="Aerts A.L."/>
            <person name="Choi C."/>
            <person name="Clum A."/>
            <person name="LaButti K.M."/>
            <person name="Lindquist E.A."/>
            <person name="Yee Ngan C."/>
            <person name="Ohm R.A."/>
            <person name="Salamov A.A."/>
            <person name="Grigoriev I.V."/>
            <person name="Spatafora J.W."/>
            <person name="Berbee M.L."/>
        </authorList>
    </citation>
    <scope>NUCLEOTIDE SEQUENCE [LARGE SCALE GENOMIC DNA]</scope>
    <source>
        <strain evidence="12 13">JEL478</strain>
    </source>
</reference>
<dbReference type="InterPro" id="IPR000961">
    <property type="entry name" value="AGC-kinase_C"/>
</dbReference>
<evidence type="ECO:0000256" key="8">
    <source>
        <dbReference type="RuleBase" id="RU000304"/>
    </source>
</evidence>
<dbReference type="GO" id="GO:0005524">
    <property type="term" value="F:ATP binding"/>
    <property type="evidence" value="ECO:0007669"/>
    <property type="project" value="UniProtKB-UniRule"/>
</dbReference>
<keyword evidence="5 12" id="KW-0418">Kinase</keyword>
<dbReference type="PROSITE" id="PS51285">
    <property type="entry name" value="AGC_KINASE_CTER"/>
    <property type="match status" value="1"/>
</dbReference>
<dbReference type="OMA" id="KGSIFAM"/>
<evidence type="ECO:0000256" key="2">
    <source>
        <dbReference type="ARBA" id="ARBA00022553"/>
    </source>
</evidence>
<dbReference type="InterPro" id="IPR011009">
    <property type="entry name" value="Kinase-like_dom_sf"/>
</dbReference>
<keyword evidence="13" id="KW-1185">Reference proteome</keyword>
<dbReference type="InterPro" id="IPR008271">
    <property type="entry name" value="Ser/Thr_kinase_AS"/>
</dbReference>
<evidence type="ECO:0000313" key="12">
    <source>
        <dbReference type="EMBL" id="KXS18820.1"/>
    </source>
</evidence>
<dbReference type="GO" id="GO:0038202">
    <property type="term" value="P:TORC1 signaling"/>
    <property type="evidence" value="ECO:0007669"/>
    <property type="project" value="EnsemblFungi"/>
</dbReference>
<dbReference type="InterPro" id="IPR017441">
    <property type="entry name" value="Protein_kinase_ATP_BS"/>
</dbReference>
<feature type="region of interest" description="Disordered" evidence="9">
    <location>
        <begin position="1"/>
        <end position="45"/>
    </location>
</feature>
<dbReference type="FunFam" id="3.30.200.20:FF:000042">
    <property type="entry name" value="Aurora kinase A"/>
    <property type="match status" value="1"/>
</dbReference>
<dbReference type="PROSITE" id="PS00108">
    <property type="entry name" value="PROTEIN_KINASE_ST"/>
    <property type="match status" value="1"/>
</dbReference>
<protein>
    <submittedName>
        <fullName evidence="12">Kinase-like protein</fullName>
    </submittedName>
</protein>
<evidence type="ECO:0000256" key="7">
    <source>
        <dbReference type="PROSITE-ProRule" id="PRU10141"/>
    </source>
</evidence>
<dbReference type="SMART" id="SM00220">
    <property type="entry name" value="S_TKc"/>
    <property type="match status" value="1"/>
</dbReference>
<dbReference type="PROSITE" id="PS50011">
    <property type="entry name" value="PROTEIN_KINASE_DOM"/>
    <property type="match status" value="1"/>
</dbReference>
<accession>A0A139AQ00</accession>
<evidence type="ECO:0000259" key="11">
    <source>
        <dbReference type="PROSITE" id="PS51285"/>
    </source>
</evidence>
<evidence type="ECO:0000256" key="9">
    <source>
        <dbReference type="SAM" id="MobiDB-lite"/>
    </source>
</evidence>
<keyword evidence="4 7" id="KW-0547">Nucleotide-binding</keyword>
<feature type="region of interest" description="Disordered" evidence="9">
    <location>
        <begin position="365"/>
        <end position="417"/>
    </location>
</feature>
<evidence type="ECO:0000256" key="6">
    <source>
        <dbReference type="ARBA" id="ARBA00022840"/>
    </source>
</evidence>
<dbReference type="SUPFAM" id="SSF56112">
    <property type="entry name" value="Protein kinase-like (PK-like)"/>
    <property type="match status" value="1"/>
</dbReference>
<dbReference type="Gene3D" id="1.10.510.10">
    <property type="entry name" value="Transferase(Phosphotransferase) domain 1"/>
    <property type="match status" value="1"/>
</dbReference>
<feature type="domain" description="AGC-kinase C-terminal" evidence="11">
    <location>
        <begin position="325"/>
        <end position="438"/>
    </location>
</feature>
<sequence length="453" mass="50039">MSRQTSSPSAHRGAFSPSTSRLASSLATSFPPPPPPSLPPATGFPIPASTPTALPLSPSPAIPTRLGPSDFPILRVLGKGAYGKVYLVRHLPTSRLFAMKVLRKAHLALHSTVRHTRSERAILESVRHAFVARLYYAFQTQERLYLVLGYASGGELFAYLTRERMFGEEVAAFYLGEILLALEHLHSLGIIYRDLKPENILLDNAGHVVLTDFGLSKVALDANTFCGSVEYMAPEIISEHVYDRAVDIWSFGVLAYDLLCGHPPFTGNNKKKVMDAILKKKLVVPNYLSSFAKDLLIKLLRKNPRQRIGAGPEGIAAVKAHPFFRKMDWEKLGRREYVPPIVPSVNAVDDTSNFSTEFTTLPPVESPLDSYTAPPPRSKRGSYARTAPQGVSPDGMSIPLRDGEASTPPGFSRSRRRSSEHLFKGFSYVADPEMLERDFGEDGFVDWAAVDRY</sequence>
<keyword evidence="2" id="KW-0597">Phosphoprotein</keyword>
<evidence type="ECO:0000313" key="13">
    <source>
        <dbReference type="Proteomes" id="UP000070544"/>
    </source>
</evidence>
<dbReference type="GO" id="GO:0005737">
    <property type="term" value="C:cytoplasm"/>
    <property type="evidence" value="ECO:0007669"/>
    <property type="project" value="EnsemblFungi"/>
</dbReference>
<keyword evidence="1 8" id="KW-0723">Serine/threonine-protein kinase</keyword>
<dbReference type="EMBL" id="KQ965740">
    <property type="protein sequence ID" value="KXS18820.1"/>
    <property type="molecule type" value="Genomic_DNA"/>
</dbReference>
<dbReference type="Gene3D" id="3.30.200.20">
    <property type="entry name" value="Phosphorylase Kinase, domain 1"/>
    <property type="match status" value="1"/>
</dbReference>
<feature type="binding site" evidence="7">
    <location>
        <position position="100"/>
    </location>
    <ligand>
        <name>ATP</name>
        <dbReference type="ChEBI" id="CHEBI:30616"/>
    </ligand>
</feature>
<dbReference type="PROSITE" id="PS00107">
    <property type="entry name" value="PROTEIN_KINASE_ATP"/>
    <property type="match status" value="1"/>
</dbReference>
<dbReference type="Proteomes" id="UP000070544">
    <property type="component" value="Unassembled WGS sequence"/>
</dbReference>
<name>A0A139AQ00_GONPJ</name>
<evidence type="ECO:0000256" key="4">
    <source>
        <dbReference type="ARBA" id="ARBA00022741"/>
    </source>
</evidence>
<dbReference type="PANTHER" id="PTHR24351">
    <property type="entry name" value="RIBOSOMAL PROTEIN S6 KINASE"/>
    <property type="match status" value="1"/>
</dbReference>
<dbReference type="AlphaFoldDB" id="A0A139AQ00"/>